<feature type="binding site" evidence="8">
    <location>
        <begin position="13"/>
        <end position="15"/>
    </location>
    <ligand>
        <name>substrate</name>
    </ligand>
</feature>
<feature type="domain" description="Radical SAM core" evidence="9">
    <location>
        <begin position="19"/>
        <end position="227"/>
    </location>
</feature>
<dbReference type="PIRSF" id="PIRSF000370">
    <property type="entry name" value="QueE"/>
    <property type="match status" value="1"/>
</dbReference>
<keyword evidence="1 8" id="KW-0004">4Fe-4S</keyword>
<comment type="cofactor">
    <cofactor evidence="8">
        <name>Mg(2+)</name>
        <dbReference type="ChEBI" id="CHEBI:18420"/>
    </cofactor>
</comment>
<dbReference type="EMBL" id="PEWV01000075">
    <property type="protein sequence ID" value="PIU40852.1"/>
    <property type="molecule type" value="Genomic_DNA"/>
</dbReference>
<comment type="similarity">
    <text evidence="8">Belongs to the radical SAM superfamily. 7-carboxy-7-deazaguanine synthase family.</text>
</comment>
<dbReference type="GO" id="GO:0051539">
    <property type="term" value="F:4 iron, 4 sulfur cluster binding"/>
    <property type="evidence" value="ECO:0007669"/>
    <property type="project" value="UniProtKB-UniRule"/>
</dbReference>
<evidence type="ECO:0000259" key="9">
    <source>
        <dbReference type="PROSITE" id="PS51918"/>
    </source>
</evidence>
<dbReference type="PROSITE" id="PS51918">
    <property type="entry name" value="RADICAL_SAM"/>
    <property type="match status" value="1"/>
</dbReference>
<dbReference type="SFLD" id="SFLDS00029">
    <property type="entry name" value="Radical_SAM"/>
    <property type="match status" value="1"/>
</dbReference>
<dbReference type="GO" id="GO:0000287">
    <property type="term" value="F:magnesium ion binding"/>
    <property type="evidence" value="ECO:0007669"/>
    <property type="project" value="UniProtKB-UniRule"/>
</dbReference>
<dbReference type="PANTHER" id="PTHR42836">
    <property type="entry name" value="7-CARBOXY-7-DEAZAGUANINE SYNTHASE"/>
    <property type="match status" value="1"/>
</dbReference>
<evidence type="ECO:0000256" key="6">
    <source>
        <dbReference type="ARBA" id="ARBA00023014"/>
    </source>
</evidence>
<dbReference type="GO" id="GO:0008616">
    <property type="term" value="P:tRNA queuosine(34) biosynthetic process"/>
    <property type="evidence" value="ECO:0007669"/>
    <property type="project" value="UniProtKB-UniRule"/>
</dbReference>
<evidence type="ECO:0000313" key="11">
    <source>
        <dbReference type="Proteomes" id="UP000230052"/>
    </source>
</evidence>
<dbReference type="AlphaFoldDB" id="A0A2J0KQD3"/>
<dbReference type="Proteomes" id="UP000230052">
    <property type="component" value="Unassembled WGS sequence"/>
</dbReference>
<feature type="binding site" evidence="8">
    <location>
        <position position="72"/>
    </location>
    <ligand>
        <name>substrate</name>
    </ligand>
</feature>
<evidence type="ECO:0000256" key="3">
    <source>
        <dbReference type="ARBA" id="ARBA00022723"/>
    </source>
</evidence>
<comment type="function">
    <text evidence="8">Catalyzes the complex heterocyclic radical-mediated conversion of 6-carboxy-5,6,7,8-tetrahydropterin (CPH4) to 7-carboxy-7-deazaguanine (CDG), a step common to the biosynthetic pathways of all 7-deazapurine-containing compounds.</text>
</comment>
<evidence type="ECO:0000256" key="8">
    <source>
        <dbReference type="HAMAP-Rule" id="MF_00917"/>
    </source>
</evidence>
<organism evidence="10 11">
    <name type="scientific">Candidatus Aquitaenariimonas noxiae</name>
    <dbReference type="NCBI Taxonomy" id="1974741"/>
    <lineage>
        <taxon>Bacteria</taxon>
        <taxon>Pseudomonadati</taxon>
        <taxon>Candidatus Omnitrophota</taxon>
        <taxon>Candidatus Aquitaenariimonas</taxon>
    </lineage>
</organism>
<dbReference type="GO" id="GO:1904047">
    <property type="term" value="F:S-adenosyl-L-methionine binding"/>
    <property type="evidence" value="ECO:0007669"/>
    <property type="project" value="UniProtKB-UniRule"/>
</dbReference>
<dbReference type="InterPro" id="IPR007197">
    <property type="entry name" value="rSAM"/>
</dbReference>
<comment type="subunit">
    <text evidence="8">Homodimer.</text>
</comment>
<comment type="caution">
    <text evidence="10">The sequence shown here is derived from an EMBL/GenBank/DDBJ whole genome shotgun (WGS) entry which is preliminary data.</text>
</comment>
<dbReference type="PANTHER" id="PTHR42836:SF1">
    <property type="entry name" value="7-CARBOXY-7-DEAZAGUANINE SYNTHASE"/>
    <property type="match status" value="1"/>
</dbReference>
<feature type="binding site" evidence="8">
    <location>
        <position position="42"/>
    </location>
    <ligand>
        <name>Mg(2+)</name>
        <dbReference type="ChEBI" id="CHEBI:18420"/>
    </ligand>
</feature>
<dbReference type="SUPFAM" id="SSF102114">
    <property type="entry name" value="Radical SAM enzymes"/>
    <property type="match status" value="1"/>
</dbReference>
<evidence type="ECO:0000256" key="7">
    <source>
        <dbReference type="ARBA" id="ARBA00023239"/>
    </source>
</evidence>
<keyword evidence="8" id="KW-0671">Queuosine biosynthesis</keyword>
<accession>A0A2J0KQD3</accession>
<comment type="cofactor">
    <cofactor evidence="8">
        <name>S-adenosyl-L-methionine</name>
        <dbReference type="ChEBI" id="CHEBI:59789"/>
    </cofactor>
    <text evidence="8">Binds 1 S-adenosyl-L-methionine per subunit.</text>
</comment>
<comment type="catalytic activity">
    <reaction evidence="8">
        <text>6-carboxy-5,6,7,8-tetrahydropterin + H(+) = 7-carboxy-7-carbaguanine + NH4(+)</text>
        <dbReference type="Rhea" id="RHEA:27974"/>
        <dbReference type="ChEBI" id="CHEBI:15378"/>
        <dbReference type="ChEBI" id="CHEBI:28938"/>
        <dbReference type="ChEBI" id="CHEBI:61032"/>
        <dbReference type="ChEBI" id="CHEBI:61036"/>
        <dbReference type="EC" id="4.3.99.3"/>
    </reaction>
</comment>
<keyword evidence="2 8" id="KW-0949">S-adenosyl-L-methionine</keyword>
<comment type="cofactor">
    <cofactor evidence="8">
        <name>[4Fe-4S] cluster</name>
        <dbReference type="ChEBI" id="CHEBI:49883"/>
    </cofactor>
    <text evidence="8">Binds 1 [4Fe-4S] cluster. The cluster is coordinated with 3 cysteines and an exchangeable S-adenosyl-L-methionine.</text>
</comment>
<name>A0A2J0KQD3_9BACT</name>
<comment type="caution">
    <text evidence="8">Lacks conserved residue(s) required for the propagation of feature annotation.</text>
</comment>
<feature type="binding site" evidence="8">
    <location>
        <position position="32"/>
    </location>
    <ligand>
        <name>[4Fe-4S] cluster</name>
        <dbReference type="ChEBI" id="CHEBI:49883"/>
        <note>4Fe-4S-S-AdoMet</note>
    </ligand>
</feature>
<feature type="binding site" evidence="8">
    <location>
        <position position="40"/>
    </location>
    <ligand>
        <name>[4Fe-4S] cluster</name>
        <dbReference type="ChEBI" id="CHEBI:49883"/>
        <note>4Fe-4S-S-AdoMet</note>
    </ligand>
</feature>
<reference evidence="10 11" key="1">
    <citation type="submission" date="2017-09" db="EMBL/GenBank/DDBJ databases">
        <title>Depth-based differentiation of microbial function through sediment-hosted aquifers and enrichment of novel symbionts in the deep terrestrial subsurface.</title>
        <authorList>
            <person name="Probst A.J."/>
            <person name="Ladd B."/>
            <person name="Jarett J.K."/>
            <person name="Geller-Mcgrath D.E."/>
            <person name="Sieber C.M."/>
            <person name="Emerson J.B."/>
            <person name="Anantharaman K."/>
            <person name="Thomas B.C."/>
            <person name="Malmstrom R."/>
            <person name="Stieglmeier M."/>
            <person name="Klingl A."/>
            <person name="Woyke T."/>
            <person name="Ryan C.M."/>
            <person name="Banfield J.F."/>
        </authorList>
    </citation>
    <scope>NUCLEOTIDE SEQUENCE [LARGE SCALE GENOMIC DNA]</scope>
    <source>
        <strain evidence="10">CG07_land_8_20_14_0_80_42_15</strain>
    </source>
</reference>
<evidence type="ECO:0000256" key="5">
    <source>
        <dbReference type="ARBA" id="ARBA00023004"/>
    </source>
</evidence>
<dbReference type="CDD" id="cd01335">
    <property type="entry name" value="Radical_SAM"/>
    <property type="match status" value="1"/>
</dbReference>
<evidence type="ECO:0000256" key="1">
    <source>
        <dbReference type="ARBA" id="ARBA00022485"/>
    </source>
</evidence>
<evidence type="ECO:0000256" key="2">
    <source>
        <dbReference type="ARBA" id="ARBA00022691"/>
    </source>
</evidence>
<dbReference type="InterPro" id="IPR024924">
    <property type="entry name" value="7-CO-7-deazaguanine_synth-like"/>
</dbReference>
<feature type="binding site" evidence="8">
    <location>
        <position position="37"/>
    </location>
    <ligand>
        <name>[4Fe-4S] cluster</name>
        <dbReference type="ChEBI" id="CHEBI:49883"/>
        <note>4Fe-4S-S-AdoMet</note>
    </ligand>
</feature>
<feature type="binding site" evidence="8">
    <location>
        <position position="28"/>
    </location>
    <ligand>
        <name>substrate</name>
    </ligand>
</feature>
<keyword evidence="3 8" id="KW-0479">Metal-binding</keyword>
<feature type="binding site" evidence="8">
    <location>
        <position position="74"/>
    </location>
    <ligand>
        <name>S-adenosyl-L-methionine</name>
        <dbReference type="ChEBI" id="CHEBI:59789"/>
    </ligand>
</feature>
<gene>
    <name evidence="8" type="primary">queE</name>
    <name evidence="10" type="ORF">COS99_08070</name>
</gene>
<proteinExistence type="inferred from homology"/>
<keyword evidence="7 8" id="KW-0456">Lyase</keyword>
<dbReference type="HAMAP" id="MF_00917">
    <property type="entry name" value="QueE"/>
    <property type="match status" value="1"/>
</dbReference>
<protein>
    <recommendedName>
        <fullName evidence="8">7-carboxy-7-deazaguanine synthase</fullName>
        <shortName evidence="8">CDG synthase</shortName>
        <ecNumber evidence="8">4.3.99.3</ecNumber>
    </recommendedName>
    <alternativeName>
        <fullName evidence="8">Queuosine biosynthesis protein QueE</fullName>
    </alternativeName>
</protein>
<feature type="binding site" evidence="8">
    <location>
        <begin position="39"/>
        <end position="41"/>
    </location>
    <ligand>
        <name>S-adenosyl-L-methionine</name>
        <dbReference type="ChEBI" id="CHEBI:59789"/>
    </ligand>
</feature>
<evidence type="ECO:0000313" key="10">
    <source>
        <dbReference type="EMBL" id="PIU40852.1"/>
    </source>
</evidence>
<comment type="pathway">
    <text evidence="8">Purine metabolism; 7-cyano-7-deazaguanine biosynthesis.</text>
</comment>
<keyword evidence="5 8" id="KW-0408">Iron</keyword>
<dbReference type="InterPro" id="IPR058240">
    <property type="entry name" value="rSAM_sf"/>
</dbReference>
<dbReference type="Pfam" id="PF04055">
    <property type="entry name" value="Radical_SAM"/>
    <property type="match status" value="1"/>
</dbReference>
<keyword evidence="6 8" id="KW-0411">Iron-sulfur</keyword>
<dbReference type="InterPro" id="IPR013785">
    <property type="entry name" value="Aldolase_TIM"/>
</dbReference>
<evidence type="ECO:0000256" key="4">
    <source>
        <dbReference type="ARBA" id="ARBA00022842"/>
    </source>
</evidence>
<dbReference type="Gene3D" id="3.20.20.70">
    <property type="entry name" value="Aldolase class I"/>
    <property type="match status" value="1"/>
</dbReference>
<dbReference type="GO" id="GO:0016840">
    <property type="term" value="F:carbon-nitrogen lyase activity"/>
    <property type="evidence" value="ECO:0007669"/>
    <property type="project" value="UniProtKB-UniRule"/>
</dbReference>
<keyword evidence="4 8" id="KW-0460">Magnesium</keyword>
<dbReference type="EC" id="4.3.99.3" evidence="8"/>
<dbReference type="UniPathway" id="UPA00391"/>
<sequence length="227" mass="25800">MEKAKISEVFYSIQGEGVYAGIKQVFVRFYGCNLGSCRFCDTRISSYKEYYAKDLLDEIVHFNDDYHSISITGGEPLVQKKFLKEFLLALKVIGKKVYLETNGTMPGALREIIDYVDIIAMDFKLPSATRLRDFWREHAEFLNIALAKEVFVKAVVTADTLEDDIKVMRDIIAEINPKVVLVLQPVTYINGAREPEAGKLARFQDACLDKLEAVEIIPQIHRLAGIR</sequence>